<feature type="transmembrane region" description="Helical" evidence="5">
    <location>
        <begin position="54"/>
        <end position="75"/>
    </location>
</feature>
<keyword evidence="8" id="KW-1185">Reference proteome</keyword>
<evidence type="ECO:0000256" key="1">
    <source>
        <dbReference type="ARBA" id="ARBA00004141"/>
    </source>
</evidence>
<feature type="transmembrane region" description="Helical" evidence="5">
    <location>
        <begin position="380"/>
        <end position="411"/>
    </location>
</feature>
<dbReference type="PROSITE" id="PS50801">
    <property type="entry name" value="STAS"/>
    <property type="match status" value="1"/>
</dbReference>
<dbReference type="PANTHER" id="PTHR11814">
    <property type="entry name" value="SULFATE TRANSPORTER"/>
    <property type="match status" value="1"/>
</dbReference>
<gene>
    <name evidence="7" type="ORF">MKJ03_11430</name>
</gene>
<comment type="caution">
    <text evidence="7">The sequence shown here is derived from an EMBL/GenBank/DDBJ whole genome shotgun (WGS) entry which is preliminary data.</text>
</comment>
<feature type="transmembrane region" description="Helical" evidence="5">
    <location>
        <begin position="123"/>
        <end position="145"/>
    </location>
</feature>
<sequence>MTEAILPKTVSVFKEGYGPAGFKADALAGLTVAIVALPLSMAIAIASGVTPDRGLYTAIIGGFLVSLLGGSRHQIGGPAGAFIVLVSATVASHGIDGLILATAMAGMMLIACGLLRIGIYIKFIPYPVTVGFTAGIAVIIFASQISELLGLRFPGGEPGPLAEKLSAIAAALPGFSPAAAAMAGLTVGVILLLRRYRPSWPGLLIAVVVASAASAALDLPVSTIGSKFGGIPSGLPMPALPHLSLDLAIAVLPDAIAFALLGAIESLLSAVVADGMTGRRHRSNTELVGQGVANIASALFGGICVTGTIARTATNVRAGGTSPVSGMLHAVFLLVFMLVAAPLAAYIPLAALAGVLAVVSWNMVEKSAIAALVRSSRGETLILAVTFLLVVFRDLTEGIVVGFSLAALQFIHHMSRNVRITPEKVESPLEEMDAETVTYRLDGAFFFGAVAAASAVLDRIADDHRNLVLDCHGIRFIDTSGVNLLAGVIRKAVRQDVQVYVISDRPEMQQMLLHHEVPEHGVHFVPSFDEARRQIAERGGSKDPS</sequence>
<reference evidence="7 8" key="1">
    <citation type="submission" date="2022-03" db="EMBL/GenBank/DDBJ databases">
        <title>Rhizobium SSM4.3 sp. nov., isolated from Sediment (Gouqi Island).</title>
        <authorList>
            <person name="Chen G."/>
        </authorList>
    </citation>
    <scope>NUCLEOTIDE SEQUENCE [LARGE SCALE GENOMIC DNA]</scope>
    <source>
        <strain evidence="7 8">SSM4.3</strain>
    </source>
</reference>
<dbReference type="Proteomes" id="UP001522662">
    <property type="component" value="Unassembled WGS sequence"/>
</dbReference>
<name>A0ABT0D0J9_9HYPH</name>
<keyword evidence="2 5" id="KW-0812">Transmembrane</keyword>
<proteinExistence type="predicted"/>
<feature type="transmembrane region" description="Helical" evidence="5">
    <location>
        <begin position="247"/>
        <end position="272"/>
    </location>
</feature>
<feature type="transmembrane region" description="Helical" evidence="5">
    <location>
        <begin position="26"/>
        <end position="47"/>
    </location>
</feature>
<dbReference type="InterPro" id="IPR011547">
    <property type="entry name" value="SLC26A/SulP_dom"/>
</dbReference>
<evidence type="ECO:0000313" key="7">
    <source>
        <dbReference type="EMBL" id="MCJ8238942.1"/>
    </source>
</evidence>
<feature type="transmembrane region" description="Helical" evidence="5">
    <location>
        <begin position="200"/>
        <end position="217"/>
    </location>
</feature>
<dbReference type="InterPro" id="IPR036513">
    <property type="entry name" value="STAS_dom_sf"/>
</dbReference>
<evidence type="ECO:0000256" key="3">
    <source>
        <dbReference type="ARBA" id="ARBA00022989"/>
    </source>
</evidence>
<accession>A0ABT0D0J9</accession>
<feature type="transmembrane region" description="Helical" evidence="5">
    <location>
        <begin position="330"/>
        <end position="359"/>
    </location>
</feature>
<dbReference type="EMBL" id="JALAYX010000003">
    <property type="protein sequence ID" value="MCJ8238942.1"/>
    <property type="molecule type" value="Genomic_DNA"/>
</dbReference>
<organism evidence="7 8">
    <name type="scientific">Peteryoungia algae</name>
    <dbReference type="NCBI Taxonomy" id="2919917"/>
    <lineage>
        <taxon>Bacteria</taxon>
        <taxon>Pseudomonadati</taxon>
        <taxon>Pseudomonadota</taxon>
        <taxon>Alphaproteobacteria</taxon>
        <taxon>Hyphomicrobiales</taxon>
        <taxon>Rhizobiaceae</taxon>
        <taxon>Peteryoungia</taxon>
    </lineage>
</organism>
<feature type="transmembrane region" description="Helical" evidence="5">
    <location>
        <begin position="292"/>
        <end position="310"/>
    </location>
</feature>
<keyword evidence="3 5" id="KW-1133">Transmembrane helix</keyword>
<evidence type="ECO:0000313" key="8">
    <source>
        <dbReference type="Proteomes" id="UP001522662"/>
    </source>
</evidence>
<dbReference type="Gene3D" id="3.30.750.24">
    <property type="entry name" value="STAS domain"/>
    <property type="match status" value="1"/>
</dbReference>
<dbReference type="RefSeq" id="WP_245136719.1">
    <property type="nucleotide sequence ID" value="NZ_CP128477.1"/>
</dbReference>
<dbReference type="Pfam" id="PF01740">
    <property type="entry name" value="STAS"/>
    <property type="match status" value="1"/>
</dbReference>
<feature type="domain" description="STAS" evidence="6">
    <location>
        <begin position="437"/>
        <end position="535"/>
    </location>
</feature>
<feature type="transmembrane region" description="Helical" evidence="5">
    <location>
        <begin position="165"/>
        <end position="193"/>
    </location>
</feature>
<feature type="transmembrane region" description="Helical" evidence="5">
    <location>
        <begin position="81"/>
        <end position="111"/>
    </location>
</feature>
<dbReference type="InterPro" id="IPR002645">
    <property type="entry name" value="STAS_dom"/>
</dbReference>
<evidence type="ECO:0000259" key="6">
    <source>
        <dbReference type="PROSITE" id="PS50801"/>
    </source>
</evidence>
<evidence type="ECO:0000256" key="5">
    <source>
        <dbReference type="SAM" id="Phobius"/>
    </source>
</evidence>
<evidence type="ECO:0000256" key="4">
    <source>
        <dbReference type="ARBA" id="ARBA00023136"/>
    </source>
</evidence>
<protein>
    <submittedName>
        <fullName evidence="7">SulP family inorganic anion transporter</fullName>
    </submittedName>
</protein>
<dbReference type="InterPro" id="IPR001902">
    <property type="entry name" value="SLC26A/SulP_fam"/>
</dbReference>
<dbReference type="SUPFAM" id="SSF52091">
    <property type="entry name" value="SpoIIaa-like"/>
    <property type="match status" value="1"/>
</dbReference>
<evidence type="ECO:0000256" key="2">
    <source>
        <dbReference type="ARBA" id="ARBA00022692"/>
    </source>
</evidence>
<comment type="subcellular location">
    <subcellularLocation>
        <location evidence="1">Membrane</location>
        <topology evidence="1">Multi-pass membrane protein</topology>
    </subcellularLocation>
</comment>
<keyword evidence="4 5" id="KW-0472">Membrane</keyword>
<dbReference type="Pfam" id="PF00916">
    <property type="entry name" value="Sulfate_transp"/>
    <property type="match status" value="1"/>
</dbReference>